<dbReference type="Proteomes" id="UP000245627">
    <property type="component" value="Unassembled WGS sequence"/>
</dbReference>
<gene>
    <name evidence="2" type="ORF">DC487_11180</name>
</gene>
<accession>A0A2T8HH00</accession>
<evidence type="ECO:0000256" key="1">
    <source>
        <dbReference type="SAM" id="Phobius"/>
    </source>
</evidence>
<feature type="transmembrane region" description="Helical" evidence="1">
    <location>
        <begin position="75"/>
        <end position="93"/>
    </location>
</feature>
<feature type="transmembrane region" description="Helical" evidence="1">
    <location>
        <begin position="36"/>
        <end position="55"/>
    </location>
</feature>
<keyword evidence="3" id="KW-1185">Reference proteome</keyword>
<evidence type="ECO:0008006" key="4">
    <source>
        <dbReference type="Google" id="ProtNLM"/>
    </source>
</evidence>
<sequence>MKKSIAHFLDPWFICFSLLFISHQILQWILGIQLTWIDSYLDPILMMPITLHIVLWERRYIVGRSSQYTLSKITLFHYFLLVSIIAEVIFPLLQPLFVADWADVLCYAIGTVFYYIFMNQQGVD</sequence>
<organism evidence="2 3">
    <name type="scientific">Sphingobacterium corticibacter</name>
    <dbReference type="NCBI Taxonomy" id="2171749"/>
    <lineage>
        <taxon>Bacteria</taxon>
        <taxon>Pseudomonadati</taxon>
        <taxon>Bacteroidota</taxon>
        <taxon>Sphingobacteriia</taxon>
        <taxon>Sphingobacteriales</taxon>
        <taxon>Sphingobacteriaceae</taxon>
        <taxon>Sphingobacterium</taxon>
    </lineage>
</organism>
<name>A0A2T8HH00_9SPHI</name>
<dbReference type="EMBL" id="QDKG01000004">
    <property type="protein sequence ID" value="PVH24690.1"/>
    <property type="molecule type" value="Genomic_DNA"/>
</dbReference>
<feature type="transmembrane region" description="Helical" evidence="1">
    <location>
        <begin position="99"/>
        <end position="117"/>
    </location>
</feature>
<reference evidence="2 3" key="1">
    <citation type="submission" date="2018-04" db="EMBL/GenBank/DDBJ databases">
        <title>Sphingobacterium cortibacter sp. nov.</title>
        <authorList>
            <person name="Li Y."/>
        </authorList>
    </citation>
    <scope>NUCLEOTIDE SEQUENCE [LARGE SCALE GENOMIC DNA]</scope>
    <source>
        <strain evidence="2 3">2c-3</strain>
    </source>
</reference>
<keyword evidence="1" id="KW-0812">Transmembrane</keyword>
<keyword evidence="1" id="KW-0472">Membrane</keyword>
<comment type="caution">
    <text evidence="2">The sequence shown here is derived from an EMBL/GenBank/DDBJ whole genome shotgun (WGS) entry which is preliminary data.</text>
</comment>
<evidence type="ECO:0000313" key="3">
    <source>
        <dbReference type="Proteomes" id="UP000245627"/>
    </source>
</evidence>
<feature type="transmembrane region" description="Helical" evidence="1">
    <location>
        <begin position="12"/>
        <end position="30"/>
    </location>
</feature>
<proteinExistence type="predicted"/>
<protein>
    <recommendedName>
        <fullName evidence="4">Magnesium citrate secondary transporter</fullName>
    </recommendedName>
</protein>
<keyword evidence="1" id="KW-1133">Transmembrane helix</keyword>
<dbReference type="AlphaFoldDB" id="A0A2T8HH00"/>
<evidence type="ECO:0000313" key="2">
    <source>
        <dbReference type="EMBL" id="PVH24690.1"/>
    </source>
</evidence>